<dbReference type="EMBL" id="CM041546">
    <property type="protein sequence ID" value="KAI3360795.1"/>
    <property type="molecule type" value="Genomic_DNA"/>
</dbReference>
<dbReference type="Proteomes" id="UP000831701">
    <property type="component" value="Chromosome 16"/>
</dbReference>
<comment type="caution">
    <text evidence="1">The sequence shown here is derived from an EMBL/GenBank/DDBJ whole genome shotgun (WGS) entry which is preliminary data.</text>
</comment>
<name>A0ACB8VZB5_9TELE</name>
<accession>A0ACB8VZB5</accession>
<organism evidence="1 2">
    <name type="scientific">Scortum barcoo</name>
    <name type="common">barcoo grunter</name>
    <dbReference type="NCBI Taxonomy" id="214431"/>
    <lineage>
        <taxon>Eukaryota</taxon>
        <taxon>Metazoa</taxon>
        <taxon>Chordata</taxon>
        <taxon>Craniata</taxon>
        <taxon>Vertebrata</taxon>
        <taxon>Euteleostomi</taxon>
        <taxon>Actinopterygii</taxon>
        <taxon>Neopterygii</taxon>
        <taxon>Teleostei</taxon>
        <taxon>Neoteleostei</taxon>
        <taxon>Acanthomorphata</taxon>
        <taxon>Eupercaria</taxon>
        <taxon>Centrarchiformes</taxon>
        <taxon>Terapontoidei</taxon>
        <taxon>Terapontidae</taxon>
        <taxon>Scortum</taxon>
    </lineage>
</organism>
<keyword evidence="2" id="KW-1185">Reference proteome</keyword>
<reference evidence="1" key="1">
    <citation type="submission" date="2022-04" db="EMBL/GenBank/DDBJ databases">
        <title>Jade perch genome.</title>
        <authorList>
            <person name="Chao B."/>
        </authorList>
    </citation>
    <scope>NUCLEOTIDE SEQUENCE</scope>
    <source>
        <strain evidence="1">CB-2022</strain>
    </source>
</reference>
<evidence type="ECO:0000313" key="1">
    <source>
        <dbReference type="EMBL" id="KAI3360795.1"/>
    </source>
</evidence>
<protein>
    <submittedName>
        <fullName evidence="1">Uncharacterized protein</fullName>
    </submittedName>
</protein>
<evidence type="ECO:0000313" key="2">
    <source>
        <dbReference type="Proteomes" id="UP000831701"/>
    </source>
</evidence>
<sequence length="177" mass="19609">MCKWLSVSSSPAQDSSCFQKITIAATLLHFSYSASVGSGGGSSFSTEGEGRITAVRVWEIPNAYITGIQLRYDSIWSAKVGREHGTAQELNLFDEEVIIQIAGKYHDYIYQLWIKTSRGRSLIIGQPTQNSFNFYPVHKDGELLLLSGRFNGNGITSLAAHWGVVYMEQNGNTNNKH</sequence>
<gene>
    <name evidence="1" type="ORF">L3Q82_013028</name>
</gene>
<proteinExistence type="predicted"/>